<evidence type="ECO:0000256" key="1">
    <source>
        <dbReference type="SAM" id="MobiDB-lite"/>
    </source>
</evidence>
<name>V9EFF5_PHYNI</name>
<dbReference type="AlphaFoldDB" id="V9EFF5"/>
<organism evidence="2 3">
    <name type="scientific">Phytophthora nicotianae P1569</name>
    <dbReference type="NCBI Taxonomy" id="1317065"/>
    <lineage>
        <taxon>Eukaryota</taxon>
        <taxon>Sar</taxon>
        <taxon>Stramenopiles</taxon>
        <taxon>Oomycota</taxon>
        <taxon>Peronosporomycetes</taxon>
        <taxon>Peronosporales</taxon>
        <taxon>Peronosporaceae</taxon>
        <taxon>Phytophthora</taxon>
    </lineage>
</organism>
<reference evidence="2 3" key="1">
    <citation type="submission" date="2013-11" db="EMBL/GenBank/DDBJ databases">
        <title>The Genome Sequence of Phytophthora parasitica P1569.</title>
        <authorList>
            <consortium name="The Broad Institute Genomics Platform"/>
            <person name="Russ C."/>
            <person name="Tyler B."/>
            <person name="Panabieres F."/>
            <person name="Shan W."/>
            <person name="Tripathy S."/>
            <person name="Grunwald N."/>
            <person name="Machado M."/>
            <person name="Johnson C.S."/>
            <person name="Arredondo F."/>
            <person name="Hong C."/>
            <person name="Coffey M."/>
            <person name="Young S.K."/>
            <person name="Zeng Q."/>
            <person name="Gargeya S."/>
            <person name="Fitzgerald M."/>
            <person name="Abouelleil A."/>
            <person name="Alvarado L."/>
            <person name="Chapman S.B."/>
            <person name="Gainer-Dewar J."/>
            <person name="Goldberg J."/>
            <person name="Griggs A."/>
            <person name="Gujja S."/>
            <person name="Hansen M."/>
            <person name="Howarth C."/>
            <person name="Imamovic A."/>
            <person name="Ireland A."/>
            <person name="Larimer J."/>
            <person name="McCowan C."/>
            <person name="Murphy C."/>
            <person name="Pearson M."/>
            <person name="Poon T.W."/>
            <person name="Priest M."/>
            <person name="Roberts A."/>
            <person name="Saif S."/>
            <person name="Shea T."/>
            <person name="Sykes S."/>
            <person name="Wortman J."/>
            <person name="Nusbaum C."/>
            <person name="Birren B."/>
        </authorList>
    </citation>
    <scope>NUCLEOTIDE SEQUENCE [LARGE SCALE GENOMIC DNA]</scope>
    <source>
        <strain evidence="2 3">P1569</strain>
    </source>
</reference>
<sequence>MASAFDPHAFAVAMELANQLSSDGAFVDELDNAKSDDFVDISCDDVERDPVLDSDGVQVFRESIPDSVCIDTPVLNAAEYTKEVTIVHGLKSSSSWWSLIEHMEFTKLQEMMQNGANEATNYLDSLKSKFTDYDNSHTSSKEKASSYFESAMDRARKSVDDFKQKSEEVRRQGNNASDSAVDAAKRSMEQANSSLDDLGSSARDYDQRARSNISSGVDTAKDKGSSALSSMQDSISSLVNSTRDSTFHGFESLQNQFAATKKAMGERASSAADTVSNKASDASSKMNPDEPSLIDRATGAVSSGVNYVTSAFQGDNKK</sequence>
<proteinExistence type="predicted"/>
<dbReference type="SUPFAM" id="SSF58113">
    <property type="entry name" value="Apolipoprotein A-I"/>
    <property type="match status" value="1"/>
</dbReference>
<evidence type="ECO:0000313" key="2">
    <source>
        <dbReference type="EMBL" id="ETI37874.1"/>
    </source>
</evidence>
<dbReference type="Gene3D" id="1.20.120.20">
    <property type="entry name" value="Apolipoprotein"/>
    <property type="match status" value="1"/>
</dbReference>
<gene>
    <name evidence="2" type="ORF">F443_16274</name>
</gene>
<feature type="compositionally biased region" description="Polar residues" evidence="1">
    <location>
        <begin position="271"/>
        <end position="286"/>
    </location>
</feature>
<dbReference type="EMBL" id="ANIZ01002856">
    <property type="protein sequence ID" value="ETI37874.1"/>
    <property type="molecule type" value="Genomic_DNA"/>
</dbReference>
<dbReference type="OrthoDB" id="113745at2759"/>
<dbReference type="HOGENOM" id="CLU_075958_0_0_1"/>
<dbReference type="eggNOG" id="ENOG502SJQ4">
    <property type="taxonomic scope" value="Eukaryota"/>
</dbReference>
<comment type="caution">
    <text evidence="2">The sequence shown here is derived from an EMBL/GenBank/DDBJ whole genome shotgun (WGS) entry which is preliminary data.</text>
</comment>
<feature type="region of interest" description="Disordered" evidence="1">
    <location>
        <begin position="264"/>
        <end position="298"/>
    </location>
</feature>
<dbReference type="Proteomes" id="UP000018721">
    <property type="component" value="Unassembled WGS sequence"/>
</dbReference>
<feature type="region of interest" description="Disordered" evidence="1">
    <location>
        <begin position="159"/>
        <end position="233"/>
    </location>
</feature>
<keyword evidence="3" id="KW-1185">Reference proteome</keyword>
<evidence type="ECO:0000313" key="3">
    <source>
        <dbReference type="Proteomes" id="UP000018721"/>
    </source>
</evidence>
<feature type="compositionally biased region" description="Basic and acidic residues" evidence="1">
    <location>
        <begin position="159"/>
        <end position="171"/>
    </location>
</feature>
<accession>V9EFF5</accession>
<protein>
    <submittedName>
        <fullName evidence="2">Uncharacterized protein</fullName>
    </submittedName>
</protein>